<dbReference type="GO" id="GO:0003676">
    <property type="term" value="F:nucleic acid binding"/>
    <property type="evidence" value="ECO:0007669"/>
    <property type="project" value="InterPro"/>
</dbReference>
<dbReference type="RefSeq" id="YP_010053942.1">
    <property type="nucleotide sequence ID" value="NC_054647.1"/>
</dbReference>
<dbReference type="Gene3D" id="3.40.1350.10">
    <property type="match status" value="1"/>
</dbReference>
<dbReference type="InterPro" id="IPR011856">
    <property type="entry name" value="tRNA_endonuc-like_dom_sf"/>
</dbReference>
<proteinExistence type="predicted"/>
<evidence type="ECO:0008006" key="3">
    <source>
        <dbReference type="Google" id="ProtNLM"/>
    </source>
</evidence>
<dbReference type="Proteomes" id="UP000297139">
    <property type="component" value="Segment"/>
</dbReference>
<name>A0A4D6DYH8_9CAUD</name>
<organism evidence="1 2">
    <name type="scientific">Salmonella phage Akira</name>
    <dbReference type="NCBI Taxonomy" id="2562461"/>
    <lineage>
        <taxon>Viruses</taxon>
        <taxon>Duplodnaviria</taxon>
        <taxon>Heunggongvirae</taxon>
        <taxon>Uroviricota</taxon>
        <taxon>Caudoviricetes</taxon>
        <taxon>Akiravirus</taxon>
        <taxon>Akiravirus akira</taxon>
    </lineage>
</organism>
<dbReference type="KEGG" id="vg:64469619"/>
<evidence type="ECO:0000313" key="2">
    <source>
        <dbReference type="Proteomes" id="UP000297139"/>
    </source>
</evidence>
<keyword evidence="2" id="KW-1185">Reference proteome</keyword>
<sequence length="146" mass="16828">MKKRFKQHELSEKVFIFDDGHRGKCPYEDTDLIGYWMWMQHKFPDVLWFHTPNETRKPTPQYLESRRRKGVLDGVSDIVILTPGISWSKAIIEAKRHDSSLSQWQPGQIPFLNKGAENGAFAAVACGLEQLKKATLFYFGLISDVD</sequence>
<evidence type="ECO:0000313" key="1">
    <source>
        <dbReference type="EMBL" id="QBZ71411.1"/>
    </source>
</evidence>
<protein>
    <recommendedName>
        <fullName evidence="3">VRR-NUC domain-containing protein</fullName>
    </recommendedName>
</protein>
<dbReference type="EMBL" id="MK599416">
    <property type="protein sequence ID" value="QBZ71411.1"/>
    <property type="molecule type" value="Genomic_DNA"/>
</dbReference>
<accession>A0A4D6DYH8</accession>
<reference evidence="2" key="1">
    <citation type="submission" date="2019-03" db="EMBL/GenBank/DDBJ databases">
        <authorList>
            <person name="Olsen N.S."/>
            <person name="Kot W."/>
            <person name="Hansen L.H."/>
        </authorList>
    </citation>
    <scope>NUCLEOTIDE SEQUENCE [LARGE SCALE GENOMIC DNA]</scope>
</reference>
<dbReference type="GeneID" id="64469619"/>